<dbReference type="EMBL" id="CAAE01015003">
    <property type="protein sequence ID" value="CAG09196.1"/>
    <property type="molecule type" value="Genomic_DNA"/>
</dbReference>
<dbReference type="KEGG" id="tng:GSTEN00030402G001"/>
<reference evidence="1" key="1">
    <citation type="journal article" date="2004" name="Nature">
        <title>Genome duplication in the teleost fish Tetraodon nigroviridis reveals the early vertebrate proto-karyotype.</title>
        <authorList>
            <person name="Jaillon O."/>
            <person name="Aury J.-M."/>
            <person name="Brunet F."/>
            <person name="Petit J.-L."/>
            <person name="Stange-Thomann N."/>
            <person name="Mauceli E."/>
            <person name="Bouneau L."/>
            <person name="Fischer C."/>
            <person name="Ozouf-Costaz C."/>
            <person name="Bernot A."/>
            <person name="Nicaud S."/>
            <person name="Jaffe D."/>
            <person name="Fisher S."/>
            <person name="Lutfalla G."/>
            <person name="Dossat C."/>
            <person name="Segurens B."/>
            <person name="Dasilva C."/>
            <person name="Salanoubat M."/>
            <person name="Levy M."/>
            <person name="Boudet N."/>
            <person name="Castellano S."/>
            <person name="Anthouard V."/>
            <person name="Jubin C."/>
            <person name="Castelli V."/>
            <person name="Katinka M."/>
            <person name="Vacherie B."/>
            <person name="Biemont C."/>
            <person name="Skalli Z."/>
            <person name="Cattolico L."/>
            <person name="Poulain J."/>
            <person name="De Berardinis V."/>
            <person name="Cruaud C."/>
            <person name="Duprat S."/>
            <person name="Brottier P."/>
            <person name="Coutanceau J.-P."/>
            <person name="Gouzy J."/>
            <person name="Parra G."/>
            <person name="Lardier G."/>
            <person name="Chapple C."/>
            <person name="McKernan K.J."/>
            <person name="McEwan P."/>
            <person name="Bosak S."/>
            <person name="Kellis M."/>
            <person name="Volff J.-N."/>
            <person name="Guigo R."/>
            <person name="Zody M.C."/>
            <person name="Mesirov J."/>
            <person name="Lindblad-Toh K."/>
            <person name="Birren B."/>
            <person name="Nusbaum C."/>
            <person name="Kahn D."/>
            <person name="Robinson-Rechavi M."/>
            <person name="Laudet V."/>
            <person name="Schachter V."/>
            <person name="Quetier F."/>
            <person name="Saurin W."/>
            <person name="Scarpelli C."/>
            <person name="Wincker P."/>
            <person name="Lander E.S."/>
            <person name="Weissenbach J."/>
            <person name="Roest Crollius H."/>
        </authorList>
    </citation>
    <scope>NUCLEOTIDE SEQUENCE [LARGE SCALE GENOMIC DNA]</scope>
</reference>
<organism evidence="1">
    <name type="scientific">Tetraodon nigroviridis</name>
    <name type="common">Spotted green pufferfish</name>
    <name type="synonym">Chelonodon nigroviridis</name>
    <dbReference type="NCBI Taxonomy" id="99883"/>
    <lineage>
        <taxon>Eukaryota</taxon>
        <taxon>Metazoa</taxon>
        <taxon>Chordata</taxon>
        <taxon>Craniata</taxon>
        <taxon>Vertebrata</taxon>
        <taxon>Euteleostomi</taxon>
        <taxon>Actinopterygii</taxon>
        <taxon>Neopterygii</taxon>
        <taxon>Teleostei</taxon>
        <taxon>Neoteleostei</taxon>
        <taxon>Acanthomorphata</taxon>
        <taxon>Eupercaria</taxon>
        <taxon>Tetraodontiformes</taxon>
        <taxon>Tetradontoidea</taxon>
        <taxon>Tetraodontidae</taxon>
        <taxon>Tetraodon</taxon>
    </lineage>
</organism>
<gene>
    <name evidence="1" type="ORF">GSTENG00030402001</name>
</gene>
<sequence length="59" mass="6439">MACDINIGFGKVKLWIRREGSTNVSNHTFCCSTGGSIKLNLVNCLQLDVTIRITGIIRG</sequence>
<accession>Q4RQY6</accession>
<name>Q4RQY6_TETNG</name>
<protein>
    <submittedName>
        <fullName evidence="1">(spotted green pufferfish) hypothetical protein</fullName>
    </submittedName>
</protein>
<proteinExistence type="predicted"/>
<comment type="caution">
    <text evidence="1">The sequence shown here is derived from an EMBL/GenBank/DDBJ whole genome shotgun (WGS) entry which is preliminary data.</text>
</comment>
<reference evidence="1" key="2">
    <citation type="submission" date="2004-02" db="EMBL/GenBank/DDBJ databases">
        <authorList>
            <consortium name="Genoscope"/>
            <consortium name="Whitehead Institute Centre for Genome Research"/>
        </authorList>
    </citation>
    <scope>NUCLEOTIDE SEQUENCE</scope>
</reference>
<evidence type="ECO:0000313" key="1">
    <source>
        <dbReference type="EMBL" id="CAG09196.1"/>
    </source>
</evidence>
<dbReference type="AlphaFoldDB" id="Q4RQY6"/>